<dbReference type="InterPro" id="IPR019998">
    <property type="entry name" value="Membr_insert_YidC"/>
</dbReference>
<feature type="transmembrane region" description="Helical" evidence="13">
    <location>
        <begin position="479"/>
        <end position="499"/>
    </location>
</feature>
<sequence>MTRYPNFPVTKMDSKRLIIFIVLSLGILLLWQEKFAPKPQPAATVQTQTASDSTAAAQPAGANGAEVGSLARGQRIRVDTDVIHAEIDTTGGDLRDLELLKHDSTADAKKPFNLLTDGNGRVYVAQTGLLADSNPALPTHKTVFTSTQNSYSLTGDTLEVRLTAPVANGVKVDKVYVFKRGSYDIGVRYEIVNGGTNPLAPTAYYRLLRDGKSPDGESRFAQTFTGPAVYTEANKFQKVKFADLDKEKAEYTKDARGGWVGMLQHYFMTAWLMKPLDGQDICQIAKSCRFDMAAKDGLYSASALVDLKPIAPGQKFDLTVPLYAGPEEYSTISKVANGLEYSKDYGIFYIVASPLFWLLTKLYALVSNWGWAIILLTLIVKAVFYPLTAASYRSMGKMKALSPRLERLKEQHGDDRVKFQQAVMEMYKQEKVNPLGGCLPMVIQIPVFIGLYWALLSSVELRQAPWVLWIHDLARPDPFYVLPAIMAVTMFAQTFLNPPPTDPVQAKMMKIMPLAFSAMFFFFPAGLVLYYVLNSILSIAQQWYINRQIEQAKKVAQQS</sequence>
<dbReference type="CDD" id="cd20070">
    <property type="entry name" value="5TM_YidC_Alb3"/>
    <property type="match status" value="1"/>
</dbReference>
<feature type="transmembrane region" description="Helical" evidence="13">
    <location>
        <begin position="434"/>
        <end position="459"/>
    </location>
</feature>
<keyword evidence="8 13" id="KW-1133">Transmembrane helix</keyword>
<comment type="subcellular location">
    <subcellularLocation>
        <location evidence="1">Cell inner membrane</location>
        <topology evidence="1">Multi-pass membrane protein</topology>
    </subcellularLocation>
    <subcellularLocation>
        <location evidence="13">Cell membrane</location>
        <topology evidence="13">Multi-pass membrane protein</topology>
    </subcellularLocation>
</comment>
<evidence type="ECO:0000256" key="13">
    <source>
        <dbReference type="HAMAP-Rule" id="MF_01810"/>
    </source>
</evidence>
<evidence type="ECO:0000256" key="8">
    <source>
        <dbReference type="ARBA" id="ARBA00022989"/>
    </source>
</evidence>
<evidence type="ECO:0000256" key="4">
    <source>
        <dbReference type="ARBA" id="ARBA00022448"/>
    </source>
</evidence>
<evidence type="ECO:0000256" key="10">
    <source>
        <dbReference type="ARBA" id="ARBA00023186"/>
    </source>
</evidence>
<evidence type="ECO:0000313" key="18">
    <source>
        <dbReference type="Proteomes" id="UP000295611"/>
    </source>
</evidence>
<dbReference type="InterPro" id="IPR028053">
    <property type="entry name" value="Membr_insert_YidC_N"/>
</dbReference>
<feature type="transmembrane region" description="Helical" evidence="13">
    <location>
        <begin position="511"/>
        <end position="533"/>
    </location>
</feature>
<comment type="function">
    <text evidence="13">Required for the insertion and/or proper folding and/or complex formation of integral membrane proteins into the membrane. Involved in integration of membrane proteins that insert both dependently and independently of the Sec translocase complex, as well as at least some lipoproteins. Aids folding of multispanning membrane proteins.</text>
</comment>
<dbReference type="PRINTS" id="PR01900">
    <property type="entry name" value="YIDCPROTEIN"/>
</dbReference>
<keyword evidence="7 13" id="KW-0653">Protein transport</keyword>
<dbReference type="GO" id="GO:0051205">
    <property type="term" value="P:protein insertion into membrane"/>
    <property type="evidence" value="ECO:0007669"/>
    <property type="project" value="TreeGrafter"/>
</dbReference>
<feature type="transmembrane region" description="Helical" evidence="13">
    <location>
        <begin position="14"/>
        <end position="31"/>
    </location>
</feature>
<dbReference type="Gene3D" id="2.70.98.90">
    <property type="match status" value="1"/>
</dbReference>
<feature type="compositionally biased region" description="Low complexity" evidence="14">
    <location>
        <begin position="42"/>
        <end position="65"/>
    </location>
</feature>
<evidence type="ECO:0000259" key="15">
    <source>
        <dbReference type="Pfam" id="PF02096"/>
    </source>
</evidence>
<keyword evidence="10 13" id="KW-0143">Chaperone</keyword>
<feature type="transmembrane region" description="Helical" evidence="13">
    <location>
        <begin position="347"/>
        <end position="365"/>
    </location>
</feature>
<protein>
    <recommendedName>
        <fullName evidence="3 13">Membrane protein insertase YidC</fullName>
    </recommendedName>
    <alternativeName>
        <fullName evidence="12 13">Foldase YidC</fullName>
    </alternativeName>
    <alternativeName>
        <fullName evidence="11 13">Membrane integrase YidC</fullName>
    </alternativeName>
    <alternativeName>
        <fullName evidence="13">Membrane protein YidC</fullName>
    </alternativeName>
</protein>
<dbReference type="Proteomes" id="UP000295611">
    <property type="component" value="Unassembled WGS sequence"/>
</dbReference>
<dbReference type="GO" id="GO:0005886">
    <property type="term" value="C:plasma membrane"/>
    <property type="evidence" value="ECO:0007669"/>
    <property type="project" value="UniProtKB-SubCell"/>
</dbReference>
<dbReference type="InterPro" id="IPR001708">
    <property type="entry name" value="YidC/ALB3/OXA1/COX18"/>
</dbReference>
<dbReference type="CDD" id="cd19961">
    <property type="entry name" value="EcYidC-like_peri"/>
    <property type="match status" value="1"/>
</dbReference>
<dbReference type="NCBIfam" id="TIGR03592">
    <property type="entry name" value="yidC_oxa1_cterm"/>
    <property type="match status" value="1"/>
</dbReference>
<keyword evidence="5 13" id="KW-1003">Cell membrane</keyword>
<evidence type="ECO:0000256" key="6">
    <source>
        <dbReference type="ARBA" id="ARBA00022692"/>
    </source>
</evidence>
<dbReference type="NCBIfam" id="NF002352">
    <property type="entry name" value="PRK01318.1-3"/>
    <property type="match status" value="1"/>
</dbReference>
<dbReference type="AlphaFoldDB" id="A0A4R7B1F8"/>
<comment type="subunit">
    <text evidence="13">Interacts with the Sec translocase complex via SecD. Specifically interacts with transmembrane segments of nascent integral membrane proteins during membrane integration.</text>
</comment>
<dbReference type="PANTHER" id="PTHR12428:SF65">
    <property type="entry name" value="CYTOCHROME C OXIDASE ASSEMBLY PROTEIN COX18, MITOCHONDRIAL"/>
    <property type="match status" value="1"/>
</dbReference>
<evidence type="ECO:0000259" key="16">
    <source>
        <dbReference type="Pfam" id="PF14849"/>
    </source>
</evidence>
<dbReference type="PRINTS" id="PR00701">
    <property type="entry name" value="60KDINNERMP"/>
</dbReference>
<dbReference type="HAMAP" id="MF_01810">
    <property type="entry name" value="YidC_type1"/>
    <property type="match status" value="1"/>
</dbReference>
<evidence type="ECO:0000256" key="11">
    <source>
        <dbReference type="ARBA" id="ARBA00033245"/>
    </source>
</evidence>
<feature type="region of interest" description="Disordered" evidence="14">
    <location>
        <begin position="42"/>
        <end position="68"/>
    </location>
</feature>
<dbReference type="InterPro" id="IPR047196">
    <property type="entry name" value="YidC_ALB_C"/>
</dbReference>
<dbReference type="NCBIfam" id="NF002353">
    <property type="entry name" value="PRK01318.1-4"/>
    <property type="match status" value="1"/>
</dbReference>
<comment type="similarity">
    <text evidence="2 13">Belongs to the OXA1/ALB3/YidC family. Type 1 subfamily.</text>
</comment>
<dbReference type="GO" id="GO:0032977">
    <property type="term" value="F:membrane insertase activity"/>
    <property type="evidence" value="ECO:0007669"/>
    <property type="project" value="InterPro"/>
</dbReference>
<keyword evidence="4 13" id="KW-0813">Transport</keyword>
<dbReference type="Pfam" id="PF02096">
    <property type="entry name" value="60KD_IMP"/>
    <property type="match status" value="1"/>
</dbReference>
<evidence type="ECO:0000256" key="1">
    <source>
        <dbReference type="ARBA" id="ARBA00004429"/>
    </source>
</evidence>
<dbReference type="Pfam" id="PF14849">
    <property type="entry name" value="YidC_periplas"/>
    <property type="match status" value="1"/>
</dbReference>
<dbReference type="PANTHER" id="PTHR12428">
    <property type="entry name" value="OXA1"/>
    <property type="match status" value="1"/>
</dbReference>
<evidence type="ECO:0000313" key="17">
    <source>
        <dbReference type="EMBL" id="TDR73341.1"/>
    </source>
</evidence>
<evidence type="ECO:0000256" key="9">
    <source>
        <dbReference type="ARBA" id="ARBA00023136"/>
    </source>
</evidence>
<proteinExistence type="inferred from homology"/>
<evidence type="ECO:0000256" key="12">
    <source>
        <dbReference type="ARBA" id="ARBA00033342"/>
    </source>
</evidence>
<feature type="domain" description="Membrane insertase YidC/Oxa/ALB C-terminal" evidence="15">
    <location>
        <begin position="369"/>
        <end position="547"/>
    </location>
</feature>
<dbReference type="InterPro" id="IPR038221">
    <property type="entry name" value="YidC_periplasmic_sf"/>
</dbReference>
<feature type="transmembrane region" description="Helical" evidence="13">
    <location>
        <begin position="371"/>
        <end position="392"/>
    </location>
</feature>
<evidence type="ECO:0000256" key="7">
    <source>
        <dbReference type="ARBA" id="ARBA00022927"/>
    </source>
</evidence>
<keyword evidence="9 13" id="KW-0472">Membrane</keyword>
<organism evidence="17 18">
    <name type="scientific">Paludibacterium purpuratum</name>
    <dbReference type="NCBI Taxonomy" id="1144873"/>
    <lineage>
        <taxon>Bacteria</taxon>
        <taxon>Pseudomonadati</taxon>
        <taxon>Pseudomonadota</taxon>
        <taxon>Betaproteobacteria</taxon>
        <taxon>Neisseriales</taxon>
        <taxon>Chromobacteriaceae</taxon>
        <taxon>Paludibacterium</taxon>
    </lineage>
</organism>
<dbReference type="GO" id="GO:0015031">
    <property type="term" value="P:protein transport"/>
    <property type="evidence" value="ECO:0007669"/>
    <property type="project" value="UniProtKB-KW"/>
</dbReference>
<feature type="domain" description="Membrane insertase YidC N-terminal" evidence="16">
    <location>
        <begin position="75"/>
        <end position="358"/>
    </location>
</feature>
<name>A0A4R7B1F8_9NEIS</name>
<reference evidence="17 18" key="1">
    <citation type="submission" date="2019-03" db="EMBL/GenBank/DDBJ databases">
        <title>Genomic Encyclopedia of Type Strains, Phase III (KMG-III): the genomes of soil and plant-associated and newly described type strains.</title>
        <authorList>
            <person name="Whitman W."/>
        </authorList>
    </citation>
    <scope>NUCLEOTIDE SEQUENCE [LARGE SCALE GENOMIC DNA]</scope>
    <source>
        <strain evidence="17 18">CECT 8976</strain>
    </source>
</reference>
<evidence type="ECO:0000256" key="5">
    <source>
        <dbReference type="ARBA" id="ARBA00022475"/>
    </source>
</evidence>
<gene>
    <name evidence="13" type="primary">yidC</name>
    <name evidence="17" type="ORF">DFP86_114103</name>
</gene>
<keyword evidence="6 13" id="KW-0812">Transmembrane</keyword>
<comment type="caution">
    <text evidence="17">The sequence shown here is derived from an EMBL/GenBank/DDBJ whole genome shotgun (WGS) entry which is preliminary data.</text>
</comment>
<dbReference type="EMBL" id="SNZP01000014">
    <property type="protein sequence ID" value="TDR73341.1"/>
    <property type="molecule type" value="Genomic_DNA"/>
</dbReference>
<dbReference type="InterPro" id="IPR028055">
    <property type="entry name" value="YidC/Oxa/ALB_C"/>
</dbReference>
<keyword evidence="18" id="KW-1185">Reference proteome</keyword>
<evidence type="ECO:0000256" key="2">
    <source>
        <dbReference type="ARBA" id="ARBA00010527"/>
    </source>
</evidence>
<accession>A0A4R7B1F8</accession>
<evidence type="ECO:0000256" key="3">
    <source>
        <dbReference type="ARBA" id="ARBA00015325"/>
    </source>
</evidence>
<dbReference type="NCBIfam" id="TIGR03593">
    <property type="entry name" value="yidC_nterm"/>
    <property type="match status" value="1"/>
</dbReference>
<evidence type="ECO:0000256" key="14">
    <source>
        <dbReference type="SAM" id="MobiDB-lite"/>
    </source>
</evidence>